<dbReference type="PANTHER" id="PTHR30136:SF24">
    <property type="entry name" value="HTH-TYPE TRANSCRIPTIONAL REPRESSOR ALLR"/>
    <property type="match status" value="1"/>
</dbReference>
<dbReference type="InterPro" id="IPR050707">
    <property type="entry name" value="HTH_MetabolicPath_Reg"/>
</dbReference>
<evidence type="ECO:0000259" key="3">
    <source>
        <dbReference type="PROSITE" id="PS51077"/>
    </source>
</evidence>
<dbReference type="Gene3D" id="3.30.450.40">
    <property type="match status" value="1"/>
</dbReference>
<dbReference type="Pfam" id="PF09339">
    <property type="entry name" value="HTH_IclR"/>
    <property type="match status" value="1"/>
</dbReference>
<dbReference type="RefSeq" id="WP_377432760.1">
    <property type="nucleotide sequence ID" value="NZ_JBHSPR010000069.1"/>
</dbReference>
<dbReference type="EMBL" id="JBHSPR010000069">
    <property type="protein sequence ID" value="MFC6022891.1"/>
    <property type="molecule type" value="Genomic_DNA"/>
</dbReference>
<dbReference type="Gene3D" id="1.10.10.10">
    <property type="entry name" value="Winged helix-like DNA-binding domain superfamily/Winged helix DNA-binding domain"/>
    <property type="match status" value="1"/>
</dbReference>
<dbReference type="InterPro" id="IPR005471">
    <property type="entry name" value="Tscrpt_reg_IclR_N"/>
</dbReference>
<dbReference type="InterPro" id="IPR036390">
    <property type="entry name" value="WH_DNA-bd_sf"/>
</dbReference>
<dbReference type="SMART" id="SM00346">
    <property type="entry name" value="HTH_ICLR"/>
    <property type="match status" value="1"/>
</dbReference>
<evidence type="ECO:0000313" key="5">
    <source>
        <dbReference type="Proteomes" id="UP001596203"/>
    </source>
</evidence>
<reference evidence="5" key="1">
    <citation type="journal article" date="2019" name="Int. J. Syst. Evol. Microbiol.">
        <title>The Global Catalogue of Microorganisms (GCM) 10K type strain sequencing project: providing services to taxonomists for standard genome sequencing and annotation.</title>
        <authorList>
            <consortium name="The Broad Institute Genomics Platform"/>
            <consortium name="The Broad Institute Genome Sequencing Center for Infectious Disease"/>
            <person name="Wu L."/>
            <person name="Ma J."/>
        </authorList>
    </citation>
    <scope>NUCLEOTIDE SEQUENCE [LARGE SCALE GENOMIC DNA]</scope>
    <source>
        <strain evidence="5">ZS-35-S2</strain>
    </source>
</reference>
<evidence type="ECO:0000313" key="4">
    <source>
        <dbReference type="EMBL" id="MFC6022891.1"/>
    </source>
</evidence>
<dbReference type="PROSITE" id="PS51077">
    <property type="entry name" value="HTH_ICLR"/>
    <property type="match status" value="1"/>
</dbReference>
<dbReference type="SUPFAM" id="SSF46785">
    <property type="entry name" value="Winged helix' DNA-binding domain"/>
    <property type="match status" value="1"/>
</dbReference>
<dbReference type="InterPro" id="IPR029016">
    <property type="entry name" value="GAF-like_dom_sf"/>
</dbReference>
<name>A0ABW1KNL3_9ACTN</name>
<sequence length="250" mass="26368">MTEAETRSGTQTDSRGTLGTLRNAALLLDLLSDGPAHQQLTELAERSGLSLPTVHRLLRSLTVAGLVEQDPRSARYGLGPELVRLSQRYLARLPVLTALSPYLLPVRDALHTSVHIVLYTRGSVAYVDRADAADIGPYREPHRVEPALRTAPGRILAAHADDPGWDAALALVDSTERALATGERSHWRAATHLTLAAAERGGTEVAVPVPDGYGHPAAALAATVADGAVPQAAAHLIRAAQAASRTLGHG</sequence>
<evidence type="ECO:0000256" key="1">
    <source>
        <dbReference type="ARBA" id="ARBA00023015"/>
    </source>
</evidence>
<dbReference type="PANTHER" id="PTHR30136">
    <property type="entry name" value="HELIX-TURN-HELIX TRANSCRIPTIONAL REGULATOR, ICLR FAMILY"/>
    <property type="match status" value="1"/>
</dbReference>
<feature type="domain" description="HTH iclR-type" evidence="3">
    <location>
        <begin position="18"/>
        <end position="80"/>
    </location>
</feature>
<accession>A0ABW1KNL3</accession>
<proteinExistence type="predicted"/>
<keyword evidence="1" id="KW-0805">Transcription regulation</keyword>
<dbReference type="Proteomes" id="UP001596203">
    <property type="component" value="Unassembled WGS sequence"/>
</dbReference>
<dbReference type="InterPro" id="IPR036388">
    <property type="entry name" value="WH-like_DNA-bd_sf"/>
</dbReference>
<keyword evidence="5" id="KW-1185">Reference proteome</keyword>
<evidence type="ECO:0000256" key="2">
    <source>
        <dbReference type="ARBA" id="ARBA00023163"/>
    </source>
</evidence>
<organism evidence="4 5">
    <name type="scientific">Plantactinospora solaniradicis</name>
    <dbReference type="NCBI Taxonomy" id="1723736"/>
    <lineage>
        <taxon>Bacteria</taxon>
        <taxon>Bacillati</taxon>
        <taxon>Actinomycetota</taxon>
        <taxon>Actinomycetes</taxon>
        <taxon>Micromonosporales</taxon>
        <taxon>Micromonosporaceae</taxon>
        <taxon>Plantactinospora</taxon>
    </lineage>
</organism>
<gene>
    <name evidence="4" type="ORF">ACFP2T_42900</name>
</gene>
<protein>
    <submittedName>
        <fullName evidence="4">IclR family transcriptional regulator</fullName>
    </submittedName>
</protein>
<dbReference type="SUPFAM" id="SSF55781">
    <property type="entry name" value="GAF domain-like"/>
    <property type="match status" value="1"/>
</dbReference>
<comment type="caution">
    <text evidence="4">The sequence shown here is derived from an EMBL/GenBank/DDBJ whole genome shotgun (WGS) entry which is preliminary data.</text>
</comment>
<keyword evidence="2" id="KW-0804">Transcription</keyword>